<feature type="transmembrane region" description="Helical" evidence="2">
    <location>
        <begin position="334"/>
        <end position="357"/>
    </location>
</feature>
<feature type="domain" description="Sulfatase-modifying factor enzyme-like" evidence="4">
    <location>
        <begin position="35"/>
        <end position="288"/>
    </location>
</feature>
<evidence type="ECO:0000259" key="4">
    <source>
        <dbReference type="Pfam" id="PF03781"/>
    </source>
</evidence>
<feature type="compositionally biased region" description="Pro residues" evidence="1">
    <location>
        <begin position="486"/>
        <end position="496"/>
    </location>
</feature>
<keyword evidence="3" id="KW-0732">Signal</keyword>
<dbReference type="Pfam" id="PF03781">
    <property type="entry name" value="FGE-sulfatase"/>
    <property type="match status" value="1"/>
</dbReference>
<dbReference type="EMBL" id="CP073100">
    <property type="protein sequence ID" value="QUE49850.1"/>
    <property type="molecule type" value="Genomic_DNA"/>
</dbReference>
<keyword evidence="2" id="KW-0812">Transmembrane</keyword>
<dbReference type="PANTHER" id="PTHR23150:SF19">
    <property type="entry name" value="FORMYLGLYCINE-GENERATING ENZYME"/>
    <property type="match status" value="1"/>
</dbReference>
<gene>
    <name evidence="5" type="ORF">KBB96_13325</name>
</gene>
<dbReference type="PANTHER" id="PTHR23150">
    <property type="entry name" value="SULFATASE MODIFYING FACTOR 1, 2"/>
    <property type="match status" value="1"/>
</dbReference>
<protein>
    <submittedName>
        <fullName evidence="5">SUMF1/EgtB/PvdO family nonheme iron enzyme</fullName>
    </submittedName>
</protein>
<dbReference type="GO" id="GO:0120147">
    <property type="term" value="F:formylglycine-generating oxidase activity"/>
    <property type="evidence" value="ECO:0007669"/>
    <property type="project" value="TreeGrafter"/>
</dbReference>
<sequence length="496" mass="53168">MQRSWLVGMPVWVAACLATANETKTLDLGGGVTLEVVRVEAGTFTQGSPDTEEGRAADESQRQVTISQPFWIGRSSVTVGQWKRFISETGYRTEAETGTSGGFGWNGKELVQQKQFTWKSPGFGQSPDDPVCLITFPDASEFCSWLSKKGALRITLPTEAQWEYACRAGSTAAWHDGTSTLAAAGVKTDLTWHKGNSNNSTHATASTASNLWGIRIGGNVSEWCLDWYAPYTAGPVTDPLQTNQNLSDKPRRVLRGGSWIRDLKNTRSAARYRADPRSRNADIGFRIAAPYQVIAEAPTPAPLPAKSSPSSAGAPDPAPLSGSTVAYSGQSPGFSIGGLACLLIPLGAVVAIVVAIVKTASRRSGGTPPPFPSNSNNSYLPPAPAVQHQVRMTEDGFWLQTDAAAGTPLDVTYRLADGVEQRSRLTYQPGPQGHFVFTGRRPLSVSIMPIVAAAAASAMASRMFNQPPPMQHSPLMDDRDDDWARPVPPPRNPAAY</sequence>
<feature type="region of interest" description="Disordered" evidence="1">
    <location>
        <begin position="300"/>
        <end position="324"/>
    </location>
</feature>
<feature type="region of interest" description="Disordered" evidence="1">
    <location>
        <begin position="464"/>
        <end position="496"/>
    </location>
</feature>
<keyword evidence="2" id="KW-1133">Transmembrane helix</keyword>
<keyword evidence="2" id="KW-0472">Membrane</keyword>
<feature type="compositionally biased region" description="Low complexity" evidence="1">
    <location>
        <begin position="304"/>
        <end position="323"/>
    </location>
</feature>
<feature type="signal peptide" evidence="3">
    <location>
        <begin position="1"/>
        <end position="20"/>
    </location>
</feature>
<dbReference type="InterPro" id="IPR051043">
    <property type="entry name" value="Sulfatase_Mod_Factor_Kinase"/>
</dbReference>
<evidence type="ECO:0000313" key="5">
    <source>
        <dbReference type="EMBL" id="QUE49850.1"/>
    </source>
</evidence>
<organism evidence="5 6">
    <name type="scientific">Luteolibacter ambystomatis</name>
    <dbReference type="NCBI Taxonomy" id="2824561"/>
    <lineage>
        <taxon>Bacteria</taxon>
        <taxon>Pseudomonadati</taxon>
        <taxon>Verrucomicrobiota</taxon>
        <taxon>Verrucomicrobiia</taxon>
        <taxon>Verrucomicrobiales</taxon>
        <taxon>Verrucomicrobiaceae</taxon>
        <taxon>Luteolibacter</taxon>
    </lineage>
</organism>
<accession>A0A975G6T4</accession>
<dbReference type="Gene3D" id="3.90.1580.10">
    <property type="entry name" value="paralog of FGE (formylglycine-generating enzyme)"/>
    <property type="match status" value="1"/>
</dbReference>
<dbReference type="InterPro" id="IPR016187">
    <property type="entry name" value="CTDL_fold"/>
</dbReference>
<name>A0A975G6T4_9BACT</name>
<keyword evidence="6" id="KW-1185">Reference proteome</keyword>
<reference evidence="5" key="1">
    <citation type="submission" date="2021-04" db="EMBL/GenBank/DDBJ databases">
        <title>Luteolibacter sp. 32A isolated from the skin of an Anderson's salamander (Ambystoma andersonii).</title>
        <authorList>
            <person name="Spergser J."/>
            <person name="Busse H.-J."/>
        </authorList>
    </citation>
    <scope>NUCLEOTIDE SEQUENCE</scope>
    <source>
        <strain evidence="5">32A</strain>
    </source>
</reference>
<proteinExistence type="predicted"/>
<dbReference type="KEGG" id="lamb:KBB96_13325"/>
<dbReference type="Proteomes" id="UP000676169">
    <property type="component" value="Chromosome"/>
</dbReference>
<dbReference type="RefSeq" id="WP_211629939.1">
    <property type="nucleotide sequence ID" value="NZ_CP073100.1"/>
</dbReference>
<dbReference type="AlphaFoldDB" id="A0A975G6T4"/>
<evidence type="ECO:0000256" key="1">
    <source>
        <dbReference type="SAM" id="MobiDB-lite"/>
    </source>
</evidence>
<evidence type="ECO:0000313" key="6">
    <source>
        <dbReference type="Proteomes" id="UP000676169"/>
    </source>
</evidence>
<dbReference type="SUPFAM" id="SSF56436">
    <property type="entry name" value="C-type lectin-like"/>
    <property type="match status" value="1"/>
</dbReference>
<dbReference type="PROSITE" id="PS51257">
    <property type="entry name" value="PROKAR_LIPOPROTEIN"/>
    <property type="match status" value="1"/>
</dbReference>
<dbReference type="InterPro" id="IPR005532">
    <property type="entry name" value="SUMF_dom"/>
</dbReference>
<feature type="chain" id="PRO_5037586044" evidence="3">
    <location>
        <begin position="21"/>
        <end position="496"/>
    </location>
</feature>
<dbReference type="InterPro" id="IPR042095">
    <property type="entry name" value="SUMF_sf"/>
</dbReference>
<evidence type="ECO:0000256" key="3">
    <source>
        <dbReference type="SAM" id="SignalP"/>
    </source>
</evidence>
<evidence type="ECO:0000256" key="2">
    <source>
        <dbReference type="SAM" id="Phobius"/>
    </source>
</evidence>